<accession>F0F0A5</accession>
<name>F0F0A5_9NEIS</name>
<gene>
    <name evidence="2" type="ORF">HMPREF9098_1539</name>
</gene>
<dbReference type="STRING" id="888741.HMPREF9098_1539"/>
<evidence type="ECO:0000256" key="1">
    <source>
        <dbReference type="SAM" id="MobiDB-lite"/>
    </source>
</evidence>
<feature type="region of interest" description="Disordered" evidence="1">
    <location>
        <begin position="1"/>
        <end position="30"/>
    </location>
</feature>
<sequence>MHAAAGRTTISPSFSTFDRSTDMAAQHTPEQAADLVRRLKMPLP</sequence>
<keyword evidence="3" id="KW-1185">Reference proteome</keyword>
<reference evidence="2 3" key="1">
    <citation type="submission" date="2011-01" db="EMBL/GenBank/DDBJ databases">
        <authorList>
            <person name="Muzny D."/>
            <person name="Qin X."/>
            <person name="Deng J."/>
            <person name="Jiang H."/>
            <person name="Liu Y."/>
            <person name="Qu J."/>
            <person name="Song X.-Z."/>
            <person name="Zhang L."/>
            <person name="Thornton R."/>
            <person name="Coyle M."/>
            <person name="Francisco L."/>
            <person name="Jackson L."/>
            <person name="Javaid M."/>
            <person name="Korchina V."/>
            <person name="Kovar C."/>
            <person name="Mata R."/>
            <person name="Mathew T."/>
            <person name="Ngo R."/>
            <person name="Nguyen L."/>
            <person name="Nguyen N."/>
            <person name="Okwuonu G."/>
            <person name="Ongeri F."/>
            <person name="Pham C."/>
            <person name="Simmons D."/>
            <person name="Wilczek-Boney K."/>
            <person name="Hale W."/>
            <person name="Jakkamsetti A."/>
            <person name="Pham P."/>
            <person name="Ruth R."/>
            <person name="San Lucas F."/>
            <person name="Warren J."/>
            <person name="Zhang J."/>
            <person name="Zhao Z."/>
            <person name="Zhou C."/>
            <person name="Zhu D."/>
            <person name="Lee S."/>
            <person name="Bess C."/>
            <person name="Blankenburg K."/>
            <person name="Forbes L."/>
            <person name="Fu Q."/>
            <person name="Gubbala S."/>
            <person name="Hirani K."/>
            <person name="Jayaseelan J.C."/>
            <person name="Lara F."/>
            <person name="Munidasa M."/>
            <person name="Palculict T."/>
            <person name="Patil S."/>
            <person name="Pu L.-L."/>
            <person name="Saada N."/>
            <person name="Tang L."/>
            <person name="Weissenberger G."/>
            <person name="Zhu Y."/>
            <person name="Hemphill L."/>
            <person name="Shang Y."/>
            <person name="Youmans B."/>
            <person name="Ayvaz T."/>
            <person name="Ross M."/>
            <person name="Santibanez J."/>
            <person name="Aqrawi P."/>
            <person name="Gross S."/>
            <person name="Joshi V."/>
            <person name="Fowler G."/>
            <person name="Nazareth L."/>
            <person name="Reid J."/>
            <person name="Worley K."/>
            <person name="Petrosino J."/>
            <person name="Highlander S."/>
            <person name="Gibbs R."/>
        </authorList>
    </citation>
    <scope>NUCLEOTIDE SEQUENCE [LARGE SCALE GENOMIC DNA]</scope>
    <source>
        <strain evidence="2 3">ATCC 33394</strain>
    </source>
</reference>
<organism evidence="2 3">
    <name type="scientific">Kingella denitrificans ATCC 33394</name>
    <dbReference type="NCBI Taxonomy" id="888741"/>
    <lineage>
        <taxon>Bacteria</taxon>
        <taxon>Pseudomonadati</taxon>
        <taxon>Pseudomonadota</taxon>
        <taxon>Betaproteobacteria</taxon>
        <taxon>Neisseriales</taxon>
        <taxon>Neisseriaceae</taxon>
        <taxon>Kingella</taxon>
    </lineage>
</organism>
<dbReference type="EMBL" id="AEWV01000024">
    <property type="protein sequence ID" value="EGC17026.1"/>
    <property type="molecule type" value="Genomic_DNA"/>
</dbReference>
<dbReference type="Proteomes" id="UP000004088">
    <property type="component" value="Unassembled WGS sequence"/>
</dbReference>
<proteinExistence type="predicted"/>
<dbReference type="HOGENOM" id="CLU_3217367_0_0_4"/>
<evidence type="ECO:0000313" key="2">
    <source>
        <dbReference type="EMBL" id="EGC17026.1"/>
    </source>
</evidence>
<protein>
    <submittedName>
        <fullName evidence="2">Uncharacterized protein</fullName>
    </submittedName>
</protein>
<evidence type="ECO:0000313" key="3">
    <source>
        <dbReference type="Proteomes" id="UP000004088"/>
    </source>
</evidence>
<feature type="compositionally biased region" description="Polar residues" evidence="1">
    <location>
        <begin position="8"/>
        <end position="18"/>
    </location>
</feature>
<dbReference type="AlphaFoldDB" id="F0F0A5"/>
<comment type="caution">
    <text evidence="2">The sequence shown here is derived from an EMBL/GenBank/DDBJ whole genome shotgun (WGS) entry which is preliminary data.</text>
</comment>